<evidence type="ECO:0000313" key="2">
    <source>
        <dbReference type="EMBL" id="GLW69708.1"/>
    </source>
</evidence>
<protein>
    <submittedName>
        <fullName evidence="2">Uncharacterized protein</fullName>
    </submittedName>
</protein>
<name>A0A9W6V0Y1_9ACTN</name>
<evidence type="ECO:0000313" key="3">
    <source>
        <dbReference type="Proteomes" id="UP001165041"/>
    </source>
</evidence>
<accession>A0A9W6V0Y1</accession>
<proteinExistence type="predicted"/>
<dbReference type="RefSeq" id="WP_285735580.1">
    <property type="nucleotide sequence ID" value="NZ_BSSA01000005.1"/>
</dbReference>
<comment type="caution">
    <text evidence="2">The sequence shown here is derived from an EMBL/GenBank/DDBJ whole genome shotgun (WGS) entry which is preliminary data.</text>
</comment>
<sequence>MTAPGTRGRVPLYEHALRLHRAAPDALLPRTVPLPDEERYRRAQQRCPARPEPAGARVAALLEQRLARPLTPTALRQLACGLAQLPVPRWPDPAIGALARRHPPELLRTVGRRLVRHGTERDAVAAGLLLLVGTATEREVPLVRTVGLLGQPFGGLPAHVLERLRTPAAVPALIWLAERTTGIDRTHCVHALNRLAAPRARYPWRSGPHPLAVPDRPADPRAVHWLRRRAADEGDFTGCFAGETLVAAAVGRAIADPHADPESVDQAGRLLRAAAEGHGMGATLAHLDDTDHLLTHYARHVVRLAPGTDRYRSVLTLAAHLAEHPEDGRAAVREQLTALLRSPGWPEHLAVLRADPRGNLADWATLKARRAGLLPDGPGPAATGAGRARRQGPPG</sequence>
<organism evidence="2 3">
    <name type="scientific">Kitasatospora phosalacinea</name>
    <dbReference type="NCBI Taxonomy" id="2065"/>
    <lineage>
        <taxon>Bacteria</taxon>
        <taxon>Bacillati</taxon>
        <taxon>Actinomycetota</taxon>
        <taxon>Actinomycetes</taxon>
        <taxon>Kitasatosporales</taxon>
        <taxon>Streptomycetaceae</taxon>
        <taxon>Kitasatospora</taxon>
    </lineage>
</organism>
<feature type="region of interest" description="Disordered" evidence="1">
    <location>
        <begin position="371"/>
        <end position="395"/>
    </location>
</feature>
<dbReference type="Proteomes" id="UP001165041">
    <property type="component" value="Unassembled WGS sequence"/>
</dbReference>
<gene>
    <name evidence="2" type="ORF">Kpho02_20070</name>
</gene>
<reference evidence="2" key="1">
    <citation type="submission" date="2023-02" db="EMBL/GenBank/DDBJ databases">
        <title>Kitasatospora phosalacinea NBRC 14627.</title>
        <authorList>
            <person name="Ichikawa N."/>
            <person name="Sato H."/>
            <person name="Tonouchi N."/>
        </authorList>
    </citation>
    <scope>NUCLEOTIDE SEQUENCE</scope>
    <source>
        <strain evidence="2">NBRC 14627</strain>
    </source>
</reference>
<feature type="compositionally biased region" description="Low complexity" evidence="1">
    <location>
        <begin position="371"/>
        <end position="386"/>
    </location>
</feature>
<dbReference type="AlphaFoldDB" id="A0A9W6V0Y1"/>
<dbReference type="EMBL" id="BSSA01000005">
    <property type="protein sequence ID" value="GLW69708.1"/>
    <property type="molecule type" value="Genomic_DNA"/>
</dbReference>
<evidence type="ECO:0000256" key="1">
    <source>
        <dbReference type="SAM" id="MobiDB-lite"/>
    </source>
</evidence>